<evidence type="ECO:0000256" key="1">
    <source>
        <dbReference type="SAM" id="MobiDB-lite"/>
    </source>
</evidence>
<name>Q0UTZ2_PHANO</name>
<protein>
    <submittedName>
        <fullName evidence="2">Uncharacterized protein</fullName>
    </submittedName>
</protein>
<dbReference type="RefSeq" id="XP_001795185.1">
    <property type="nucleotide sequence ID" value="XM_001795133.1"/>
</dbReference>
<accession>Q0UTZ2</accession>
<gene>
    <name evidence="2" type="ORF">SNOG_04772</name>
</gene>
<dbReference type="HOGENOM" id="CLU_940439_0_0_1"/>
<dbReference type="InParanoid" id="Q0UTZ2"/>
<reference evidence="3" key="1">
    <citation type="journal article" date="2007" name="Plant Cell">
        <title>Dothideomycete-plant interactions illuminated by genome sequencing and EST analysis of the wheat pathogen Stagonospora nodorum.</title>
        <authorList>
            <person name="Hane J.K."/>
            <person name="Lowe R.G."/>
            <person name="Solomon P.S."/>
            <person name="Tan K.C."/>
            <person name="Schoch C.L."/>
            <person name="Spatafora J.W."/>
            <person name="Crous P.W."/>
            <person name="Kodira C."/>
            <person name="Birren B.W."/>
            <person name="Galagan J.E."/>
            <person name="Torriani S.F."/>
            <person name="McDonald B.A."/>
            <person name="Oliver R.P."/>
        </authorList>
    </citation>
    <scope>NUCLEOTIDE SEQUENCE [LARGE SCALE GENOMIC DNA]</scope>
    <source>
        <strain evidence="3">SN15 / ATCC MYA-4574 / FGSC 10173</strain>
    </source>
</reference>
<sequence length="296" mass="33610">MPGFILWPFRRQNSRTTQDANEAHTRPMVQTPQPAPSEEAPPKYTTIATNLAKLSISELPSGDKARQALHEVEWRGPAEGAKPLCASVRLDRCIIEIIALTFHADFDALNDALHGDNGVANAKRWMDAECPIPAKNKEYLFDALIKPGADKWCFADFTLDLFDWYGGTLSYPVPWGQTIPGIFAINDDTRLHLQKSEPCETTDWAVDQKPKQSMEAFLQAIHECSPNKKVQIVLEQAFEEYRSRFAYGAVKKSVTYWPIRKGYTKLLELIEAEKKRPGRTERCSKWRCFCAQNESC</sequence>
<organism evidence="2 3">
    <name type="scientific">Phaeosphaeria nodorum (strain SN15 / ATCC MYA-4574 / FGSC 10173)</name>
    <name type="common">Glume blotch fungus</name>
    <name type="synonym">Parastagonospora nodorum</name>
    <dbReference type="NCBI Taxonomy" id="321614"/>
    <lineage>
        <taxon>Eukaryota</taxon>
        <taxon>Fungi</taxon>
        <taxon>Dikarya</taxon>
        <taxon>Ascomycota</taxon>
        <taxon>Pezizomycotina</taxon>
        <taxon>Dothideomycetes</taxon>
        <taxon>Pleosporomycetidae</taxon>
        <taxon>Pleosporales</taxon>
        <taxon>Pleosporineae</taxon>
        <taxon>Phaeosphaeriaceae</taxon>
        <taxon>Parastagonospora</taxon>
    </lineage>
</organism>
<dbReference type="AlphaFoldDB" id="Q0UTZ2"/>
<dbReference type="Proteomes" id="UP000001055">
    <property type="component" value="Unassembled WGS sequence"/>
</dbReference>
<feature type="region of interest" description="Disordered" evidence="1">
    <location>
        <begin position="11"/>
        <end position="41"/>
    </location>
</feature>
<evidence type="ECO:0000313" key="3">
    <source>
        <dbReference type="Proteomes" id="UP000001055"/>
    </source>
</evidence>
<evidence type="ECO:0000313" key="2">
    <source>
        <dbReference type="EMBL" id="EAT88532.2"/>
    </source>
</evidence>
<proteinExistence type="predicted"/>
<dbReference type="KEGG" id="pno:SNOG_04772"/>
<dbReference type="VEuPathDB" id="FungiDB:JI435_047720"/>
<dbReference type="EMBL" id="CH445330">
    <property type="protein sequence ID" value="EAT88532.2"/>
    <property type="molecule type" value="Genomic_DNA"/>
</dbReference>
<dbReference type="GeneID" id="5972053"/>